<evidence type="ECO:0000313" key="2">
    <source>
        <dbReference type="EMBL" id="GAI78567.1"/>
    </source>
</evidence>
<dbReference type="EMBL" id="BARW01009286">
    <property type="protein sequence ID" value="GAI78567.1"/>
    <property type="molecule type" value="Genomic_DNA"/>
</dbReference>
<dbReference type="InterPro" id="IPR016162">
    <property type="entry name" value="Ald_DH_N"/>
</dbReference>
<dbReference type="PANTHER" id="PTHR43866">
    <property type="entry name" value="MALONATE-SEMIALDEHYDE DEHYDROGENASE"/>
    <property type="match status" value="1"/>
</dbReference>
<dbReference type="SUPFAM" id="SSF53720">
    <property type="entry name" value="ALDH-like"/>
    <property type="match status" value="1"/>
</dbReference>
<dbReference type="GO" id="GO:0006210">
    <property type="term" value="P:thymine catabolic process"/>
    <property type="evidence" value="ECO:0007669"/>
    <property type="project" value="TreeGrafter"/>
</dbReference>
<feature type="domain" description="Aldehyde dehydrogenase" evidence="1">
    <location>
        <begin position="2"/>
        <end position="113"/>
    </location>
</feature>
<evidence type="ECO:0000259" key="1">
    <source>
        <dbReference type="Pfam" id="PF00171"/>
    </source>
</evidence>
<feature type="non-terminal residue" evidence="2">
    <location>
        <position position="1"/>
    </location>
</feature>
<dbReference type="InterPro" id="IPR010061">
    <property type="entry name" value="MeMal-semiAld_DH"/>
</dbReference>
<gene>
    <name evidence="2" type="ORF">S12H4_18731</name>
</gene>
<dbReference type="AlphaFoldDB" id="X1RCV0"/>
<dbReference type="Gene3D" id="3.40.605.10">
    <property type="entry name" value="Aldehyde Dehydrogenase, Chain A, domain 1"/>
    <property type="match status" value="1"/>
</dbReference>
<dbReference type="GO" id="GO:0004491">
    <property type="term" value="F:methylmalonate-semialdehyde dehydrogenase (acylating, NAD) activity"/>
    <property type="evidence" value="ECO:0007669"/>
    <property type="project" value="InterPro"/>
</dbReference>
<comment type="caution">
    <text evidence="2">The sequence shown here is derived from an EMBL/GenBank/DDBJ whole genome shotgun (WGS) entry which is preliminary data.</text>
</comment>
<dbReference type="InterPro" id="IPR016163">
    <property type="entry name" value="Ald_DH_C"/>
</dbReference>
<accession>X1RCV0</accession>
<dbReference type="Pfam" id="PF00171">
    <property type="entry name" value="Aldedh"/>
    <property type="match status" value="1"/>
</dbReference>
<protein>
    <recommendedName>
        <fullName evidence="1">Aldehyde dehydrogenase domain-containing protein</fullName>
    </recommendedName>
</protein>
<dbReference type="InterPro" id="IPR015590">
    <property type="entry name" value="Aldehyde_DH_dom"/>
</dbReference>
<dbReference type="Gene3D" id="3.40.309.10">
    <property type="entry name" value="Aldehyde Dehydrogenase, Chain A, domain 2"/>
    <property type="match status" value="1"/>
</dbReference>
<sequence>AATVFENVTLDITIAKEEIFGPVANIMRAKDLDEAIRMIHANPYGNAASIFTSSGRSAREFQYKVECGNIGINVGIAAPMAFFPFSGMKDSFFGILHGQGMEAIRFFTESKVVIQRWW</sequence>
<proteinExistence type="predicted"/>
<name>X1RCV0_9ZZZZ</name>
<dbReference type="PANTHER" id="PTHR43866:SF4">
    <property type="entry name" value="MALONATE-SEMIALDEHYDE DEHYDROGENASE"/>
    <property type="match status" value="1"/>
</dbReference>
<organism evidence="2">
    <name type="scientific">marine sediment metagenome</name>
    <dbReference type="NCBI Taxonomy" id="412755"/>
    <lineage>
        <taxon>unclassified sequences</taxon>
        <taxon>metagenomes</taxon>
        <taxon>ecological metagenomes</taxon>
    </lineage>
</organism>
<dbReference type="GO" id="GO:0006574">
    <property type="term" value="P:L-valine catabolic process"/>
    <property type="evidence" value="ECO:0007669"/>
    <property type="project" value="TreeGrafter"/>
</dbReference>
<dbReference type="InterPro" id="IPR016161">
    <property type="entry name" value="Ald_DH/histidinol_DH"/>
</dbReference>
<reference evidence="2" key="1">
    <citation type="journal article" date="2014" name="Front. Microbiol.">
        <title>High frequency of phylogenetically diverse reductive dehalogenase-homologous genes in deep subseafloor sedimentary metagenomes.</title>
        <authorList>
            <person name="Kawai M."/>
            <person name="Futagami T."/>
            <person name="Toyoda A."/>
            <person name="Takaki Y."/>
            <person name="Nishi S."/>
            <person name="Hori S."/>
            <person name="Arai W."/>
            <person name="Tsubouchi T."/>
            <person name="Morono Y."/>
            <person name="Uchiyama I."/>
            <person name="Ito T."/>
            <person name="Fujiyama A."/>
            <person name="Inagaki F."/>
            <person name="Takami H."/>
        </authorList>
    </citation>
    <scope>NUCLEOTIDE SEQUENCE</scope>
    <source>
        <strain evidence="2">Expedition CK06-06</strain>
    </source>
</reference>